<evidence type="ECO:0000259" key="4">
    <source>
        <dbReference type="Pfam" id="PF05193"/>
    </source>
</evidence>
<protein>
    <submittedName>
        <fullName evidence="5">Insulinase family protein</fullName>
    </submittedName>
</protein>
<dbReference type="Pfam" id="PF00675">
    <property type="entry name" value="Peptidase_M16"/>
    <property type="match status" value="1"/>
</dbReference>
<dbReference type="PANTHER" id="PTHR11851:SF49">
    <property type="entry name" value="MITOCHONDRIAL-PROCESSING PEPTIDASE SUBUNIT ALPHA"/>
    <property type="match status" value="1"/>
</dbReference>
<dbReference type="SUPFAM" id="SSF63411">
    <property type="entry name" value="LuxS/MPP-like metallohydrolase"/>
    <property type="match status" value="2"/>
</dbReference>
<reference evidence="5 6" key="1">
    <citation type="journal article" date="2016" name="Int. J. Syst. Evol. Microbiol.">
        <title>Acidipila dinghuensis sp. nov., an acidobacterium isolated from forest soil.</title>
        <authorList>
            <person name="Jiang Y.W."/>
            <person name="Wang J."/>
            <person name="Chen M.H."/>
            <person name="Lv Y.Y."/>
            <person name="Qiu L.H."/>
        </authorList>
    </citation>
    <scope>NUCLEOTIDE SEQUENCE [LARGE SCALE GENOMIC DNA]</scope>
    <source>
        <strain evidence="5 6">DHOF10</strain>
    </source>
</reference>
<keyword evidence="2" id="KW-0732">Signal</keyword>
<evidence type="ECO:0000256" key="1">
    <source>
        <dbReference type="ARBA" id="ARBA00007261"/>
    </source>
</evidence>
<proteinExistence type="inferred from homology"/>
<dbReference type="Gene3D" id="3.30.830.10">
    <property type="entry name" value="Metalloenzyme, LuxS/M16 peptidase-like"/>
    <property type="match status" value="2"/>
</dbReference>
<dbReference type="Pfam" id="PF05193">
    <property type="entry name" value="Peptidase_M16_C"/>
    <property type="match status" value="1"/>
</dbReference>
<comment type="caution">
    <text evidence="5">The sequence shown here is derived from an EMBL/GenBank/DDBJ whole genome shotgun (WGS) entry which is preliminary data.</text>
</comment>
<dbReference type="EMBL" id="SDMK01000001">
    <property type="protein sequence ID" value="RXS98088.1"/>
    <property type="molecule type" value="Genomic_DNA"/>
</dbReference>
<evidence type="ECO:0000256" key="2">
    <source>
        <dbReference type="SAM" id="SignalP"/>
    </source>
</evidence>
<keyword evidence="6" id="KW-1185">Reference proteome</keyword>
<feature type="signal peptide" evidence="2">
    <location>
        <begin position="1"/>
        <end position="20"/>
    </location>
</feature>
<dbReference type="InterPro" id="IPR011249">
    <property type="entry name" value="Metalloenz_LuxS/M16"/>
</dbReference>
<dbReference type="InterPro" id="IPR007863">
    <property type="entry name" value="Peptidase_M16_C"/>
</dbReference>
<evidence type="ECO:0000313" key="6">
    <source>
        <dbReference type="Proteomes" id="UP000290253"/>
    </source>
</evidence>
<feature type="domain" description="Peptidase M16 C-terminal" evidence="4">
    <location>
        <begin position="261"/>
        <end position="435"/>
    </location>
</feature>
<feature type="domain" description="Peptidase M16 N-terminal" evidence="3">
    <location>
        <begin position="69"/>
        <end position="104"/>
    </location>
</feature>
<dbReference type="OrthoDB" id="9762027at2"/>
<comment type="similarity">
    <text evidence="1">Belongs to the peptidase M16 family.</text>
</comment>
<evidence type="ECO:0000259" key="3">
    <source>
        <dbReference type="Pfam" id="PF00675"/>
    </source>
</evidence>
<feature type="chain" id="PRO_5020972366" evidence="2">
    <location>
        <begin position="21"/>
        <end position="516"/>
    </location>
</feature>
<dbReference type="AlphaFoldDB" id="A0A4Q1SK78"/>
<gene>
    <name evidence="5" type="ORF">ESZ00_01485</name>
</gene>
<organism evidence="5 6">
    <name type="scientific">Silvibacterium dinghuense</name>
    <dbReference type="NCBI Taxonomy" id="1560006"/>
    <lineage>
        <taxon>Bacteria</taxon>
        <taxon>Pseudomonadati</taxon>
        <taxon>Acidobacteriota</taxon>
        <taxon>Terriglobia</taxon>
        <taxon>Terriglobales</taxon>
        <taxon>Acidobacteriaceae</taxon>
        <taxon>Silvibacterium</taxon>
    </lineage>
</organism>
<accession>A0A4Q1SK78</accession>
<evidence type="ECO:0000313" key="5">
    <source>
        <dbReference type="EMBL" id="RXS98088.1"/>
    </source>
</evidence>
<dbReference type="GO" id="GO:0046872">
    <property type="term" value="F:metal ion binding"/>
    <property type="evidence" value="ECO:0007669"/>
    <property type="project" value="InterPro"/>
</dbReference>
<dbReference type="InterPro" id="IPR011765">
    <property type="entry name" value="Pept_M16_N"/>
</dbReference>
<sequence length="516" mass="57259">MLGSCLLIALEGLAPAAAFAQAPATSSDTSPARFLSNFEKRVTVKVLPNGLTLMICERPEAPVFSYFTIVDAGDANDPGGESGLAHMFEHLAFKGTTDIGTTDYAAEKIALDKVEAAYAAYDTEYRKRVGQDPAKLKQLHDAFLAAQKDAQQYVIPNEFTEIAEANGASGLNASTSLDSTQYFWSMPQNRLQLWAYMESDRIANPVPREFYKERDVVMEERRMRVDSNPIGRMVEQFLAAAYVAHPYHRPNVGWASELSQITATEAEAFHKKYYVPANITVAVVGDVKPSDMPMLEKYFGAIPAGPKPEEMTTVEPPQTAEKSVIIKDPSQPLYLEGYHRPDYRDPDDAVYDAIQDIFSNGRTSRLYRSLVRDQQIAAEAEGFSGFPGDKYPGLFAFFAVPNQGHSPQEMRTAIHKEIEKLKTTDVSDEELAMFKTRARASLLQGLGDNEGLAEQLATYQLRYGDWRELFNQLQKIDAVSKADIRRVANKVFLDTNRTYAMVETAAPQQAANGGAQ</sequence>
<name>A0A4Q1SK78_9BACT</name>
<dbReference type="PANTHER" id="PTHR11851">
    <property type="entry name" value="METALLOPROTEASE"/>
    <property type="match status" value="1"/>
</dbReference>
<dbReference type="Proteomes" id="UP000290253">
    <property type="component" value="Unassembled WGS sequence"/>
</dbReference>
<dbReference type="InterPro" id="IPR050361">
    <property type="entry name" value="MPP/UQCRC_Complex"/>
</dbReference>